<keyword evidence="2 7" id="KW-0813">Transport</keyword>
<evidence type="ECO:0000256" key="4">
    <source>
        <dbReference type="ARBA" id="ARBA00022692"/>
    </source>
</evidence>
<dbReference type="AlphaFoldDB" id="A0A6J4V8N6"/>
<dbReference type="Pfam" id="PF00528">
    <property type="entry name" value="BPD_transp_1"/>
    <property type="match status" value="1"/>
</dbReference>
<feature type="domain" description="ABC transmembrane type-1" evidence="8">
    <location>
        <begin position="110"/>
        <end position="300"/>
    </location>
</feature>
<feature type="transmembrane region" description="Helical" evidence="7">
    <location>
        <begin position="234"/>
        <end position="259"/>
    </location>
</feature>
<evidence type="ECO:0000259" key="8">
    <source>
        <dbReference type="PROSITE" id="PS50928"/>
    </source>
</evidence>
<evidence type="ECO:0000256" key="1">
    <source>
        <dbReference type="ARBA" id="ARBA00004651"/>
    </source>
</evidence>
<dbReference type="InterPro" id="IPR000515">
    <property type="entry name" value="MetI-like"/>
</dbReference>
<dbReference type="GO" id="GO:0005886">
    <property type="term" value="C:plasma membrane"/>
    <property type="evidence" value="ECO:0007669"/>
    <property type="project" value="UniProtKB-SubCell"/>
</dbReference>
<dbReference type="PROSITE" id="PS50928">
    <property type="entry name" value="ABC_TM1"/>
    <property type="match status" value="1"/>
</dbReference>
<evidence type="ECO:0000256" key="2">
    <source>
        <dbReference type="ARBA" id="ARBA00022448"/>
    </source>
</evidence>
<dbReference type="Gene3D" id="1.10.3720.10">
    <property type="entry name" value="MetI-like"/>
    <property type="match status" value="1"/>
</dbReference>
<name>A0A6J4V8N6_9BACT</name>
<dbReference type="EMBL" id="CADCWL010000148">
    <property type="protein sequence ID" value="CAA9572161.1"/>
    <property type="molecule type" value="Genomic_DNA"/>
</dbReference>
<keyword evidence="3" id="KW-1003">Cell membrane</keyword>
<reference evidence="9" key="1">
    <citation type="submission" date="2020-02" db="EMBL/GenBank/DDBJ databases">
        <authorList>
            <person name="Meier V. D."/>
        </authorList>
    </citation>
    <scope>NUCLEOTIDE SEQUENCE</scope>
    <source>
        <strain evidence="9">AVDCRST_MAG19</strain>
    </source>
</reference>
<dbReference type="SUPFAM" id="SSF161098">
    <property type="entry name" value="MetI-like"/>
    <property type="match status" value="1"/>
</dbReference>
<comment type="subcellular location">
    <subcellularLocation>
        <location evidence="1 7">Cell membrane</location>
        <topology evidence="1 7">Multi-pass membrane protein</topology>
    </subcellularLocation>
</comment>
<evidence type="ECO:0000256" key="5">
    <source>
        <dbReference type="ARBA" id="ARBA00022989"/>
    </source>
</evidence>
<dbReference type="InterPro" id="IPR035906">
    <property type="entry name" value="MetI-like_sf"/>
</dbReference>
<feature type="transmembrane region" description="Helical" evidence="7">
    <location>
        <begin position="32"/>
        <end position="54"/>
    </location>
</feature>
<gene>
    <name evidence="9" type="ORF">AVDCRST_MAG19-2902</name>
</gene>
<proteinExistence type="inferred from homology"/>
<protein>
    <recommendedName>
        <fullName evidence="8">ABC transmembrane type-1 domain-containing protein</fullName>
    </recommendedName>
</protein>
<dbReference type="InterPro" id="IPR050901">
    <property type="entry name" value="BP-dep_ABC_trans_perm"/>
</dbReference>
<accession>A0A6J4V8N6</accession>
<evidence type="ECO:0000313" key="9">
    <source>
        <dbReference type="EMBL" id="CAA9572161.1"/>
    </source>
</evidence>
<feature type="transmembrane region" description="Helical" evidence="7">
    <location>
        <begin position="279"/>
        <end position="300"/>
    </location>
</feature>
<comment type="similarity">
    <text evidence="7">Belongs to the binding-protein-dependent transport system permease family.</text>
</comment>
<keyword evidence="6 7" id="KW-0472">Membrane</keyword>
<feature type="transmembrane region" description="Helical" evidence="7">
    <location>
        <begin position="177"/>
        <end position="198"/>
    </location>
</feature>
<feature type="transmembrane region" description="Helical" evidence="7">
    <location>
        <begin position="114"/>
        <end position="134"/>
    </location>
</feature>
<dbReference type="GO" id="GO:0055085">
    <property type="term" value="P:transmembrane transport"/>
    <property type="evidence" value="ECO:0007669"/>
    <property type="project" value="InterPro"/>
</dbReference>
<evidence type="ECO:0000256" key="7">
    <source>
        <dbReference type="RuleBase" id="RU363032"/>
    </source>
</evidence>
<organism evidence="9">
    <name type="scientific">uncultured Thermomicrobiales bacterium</name>
    <dbReference type="NCBI Taxonomy" id="1645740"/>
    <lineage>
        <taxon>Bacteria</taxon>
        <taxon>Pseudomonadati</taxon>
        <taxon>Thermomicrobiota</taxon>
        <taxon>Thermomicrobia</taxon>
        <taxon>Thermomicrobiales</taxon>
        <taxon>environmental samples</taxon>
    </lineage>
</organism>
<dbReference type="CDD" id="cd06261">
    <property type="entry name" value="TM_PBP2"/>
    <property type="match status" value="1"/>
</dbReference>
<keyword evidence="5 7" id="KW-1133">Transmembrane helix</keyword>
<evidence type="ECO:0000256" key="6">
    <source>
        <dbReference type="ARBA" id="ARBA00023136"/>
    </source>
</evidence>
<keyword evidence="4 7" id="KW-0812">Transmembrane</keyword>
<sequence>MATISTSARLGPAGTANAGVARRARGRLAGQIVRTLASALIALLFFLPILWWGLNSIRTTTEIFALPPRFPFDATLDWYRVVLGNADPNPQGGAAGAGSGITKFFSLPYLGNSFLIGGASTLLVLLLATPAAYALSRFRLRRRKDIAFWILSQRMLPPVAAAYPLQVMFQRFGWTDTYHGLILVHTAINAPLAVLLLLSFFDEVPRELDDAAMIDGASRFGAFREVILHYVRGGLMATAVLAFIFSWNEFLLVLVLTTGKIQTVPYASSTFTTNFATEWGYLAALGTASVVPIFVFILLVQRHLVRGLTLGAVK</sequence>
<dbReference type="PANTHER" id="PTHR32243:SF18">
    <property type="entry name" value="INNER MEMBRANE ABC TRANSPORTER PERMEASE PROTEIN YCJP"/>
    <property type="match status" value="1"/>
</dbReference>
<dbReference type="PANTHER" id="PTHR32243">
    <property type="entry name" value="MALTOSE TRANSPORT SYSTEM PERMEASE-RELATED"/>
    <property type="match status" value="1"/>
</dbReference>
<evidence type="ECO:0000256" key="3">
    <source>
        <dbReference type="ARBA" id="ARBA00022475"/>
    </source>
</evidence>